<feature type="signal peptide" evidence="1">
    <location>
        <begin position="1"/>
        <end position="20"/>
    </location>
</feature>
<evidence type="ECO:0008006" key="3">
    <source>
        <dbReference type="Google" id="ProtNLM"/>
    </source>
</evidence>
<protein>
    <recommendedName>
        <fullName evidence="3">Secreted protein</fullName>
    </recommendedName>
</protein>
<reference evidence="2" key="1">
    <citation type="submission" date="2010-05" db="EMBL/GenBank/DDBJ databases">
        <title>The Genome Sequence of Magnaporthe poae strain ATCC 64411.</title>
        <authorList>
            <consortium name="The Broad Institute Genome Sequencing Platform"/>
            <consortium name="Broad Institute Genome Sequencing Center for Infectious Disease"/>
            <person name="Ma L.-J."/>
            <person name="Dead R."/>
            <person name="Young S."/>
            <person name="Zeng Q."/>
            <person name="Koehrsen M."/>
            <person name="Alvarado L."/>
            <person name="Berlin A."/>
            <person name="Chapman S.B."/>
            <person name="Chen Z."/>
            <person name="Freedman E."/>
            <person name="Gellesch M."/>
            <person name="Goldberg J."/>
            <person name="Griggs A."/>
            <person name="Gujja S."/>
            <person name="Heilman E.R."/>
            <person name="Heiman D."/>
            <person name="Hepburn T."/>
            <person name="Howarth C."/>
            <person name="Jen D."/>
            <person name="Larson L."/>
            <person name="Mehta T."/>
            <person name="Neiman D."/>
            <person name="Pearson M."/>
            <person name="Roberts A."/>
            <person name="Saif S."/>
            <person name="Shea T."/>
            <person name="Shenoy N."/>
            <person name="Sisk P."/>
            <person name="Stolte C."/>
            <person name="Sykes S."/>
            <person name="Walk T."/>
            <person name="White J."/>
            <person name="Yandava C."/>
            <person name="Haas B."/>
            <person name="Nusbaum C."/>
            <person name="Birren B."/>
        </authorList>
    </citation>
    <scope>NUCLEOTIDE SEQUENCE</scope>
    <source>
        <strain evidence="2">ATCC 64411</strain>
    </source>
</reference>
<name>A0A0H2U282_MAGP6</name>
<reference evidence="2" key="2">
    <citation type="submission" date="2011-03" db="EMBL/GenBank/DDBJ databases">
        <title>Annotation of Magnaporthe poae ATCC 64411.</title>
        <authorList>
            <person name="Ma L.-J."/>
            <person name="Dead R."/>
            <person name="Young S.K."/>
            <person name="Zeng Q."/>
            <person name="Gargeya S."/>
            <person name="Fitzgerald M."/>
            <person name="Haas B."/>
            <person name="Abouelleil A."/>
            <person name="Alvarado L."/>
            <person name="Arachchi H.M."/>
            <person name="Berlin A."/>
            <person name="Brown A."/>
            <person name="Chapman S.B."/>
            <person name="Chen Z."/>
            <person name="Dunbar C."/>
            <person name="Freedman E."/>
            <person name="Gearin G."/>
            <person name="Gellesch M."/>
            <person name="Goldberg J."/>
            <person name="Griggs A."/>
            <person name="Gujja S."/>
            <person name="Heiman D."/>
            <person name="Howarth C."/>
            <person name="Larson L."/>
            <person name="Lui A."/>
            <person name="MacDonald P.J.P."/>
            <person name="Mehta T."/>
            <person name="Montmayeur A."/>
            <person name="Murphy C."/>
            <person name="Neiman D."/>
            <person name="Pearson M."/>
            <person name="Priest M."/>
            <person name="Roberts A."/>
            <person name="Saif S."/>
            <person name="Shea T."/>
            <person name="Shenoy N."/>
            <person name="Sisk P."/>
            <person name="Stolte C."/>
            <person name="Sykes S."/>
            <person name="Yandava C."/>
            <person name="Wortman J."/>
            <person name="Nusbaum C."/>
            <person name="Birren B."/>
        </authorList>
    </citation>
    <scope>NUCLEOTIDE SEQUENCE</scope>
    <source>
        <strain evidence="2">ATCC 64411</strain>
    </source>
</reference>
<proteinExistence type="predicted"/>
<feature type="non-terminal residue" evidence="2">
    <location>
        <position position="204"/>
    </location>
</feature>
<evidence type="ECO:0000256" key="1">
    <source>
        <dbReference type="SAM" id="SignalP"/>
    </source>
</evidence>
<sequence length="204" mass="22328">MPSWIPFSFMLSRPWLSSHGAAFGGYCDGICTTFIVERARAASLKPCWRVRGTAGDFGVFWSLPLTTGPCLVAPSLRFSPRRSYHHPAMPLPVHGAPENFQWLTRQGRTNRGSAKCTQLSSVHGSEPLRVPTGAATLACIRRLGIRPVGTQQSNNGELLPAPQEVQICGFPFWASSLVLLGIHSMFLLCDIVDLPRKICKVAAR</sequence>
<dbReference type="EMBL" id="GL876974">
    <property type="protein sequence ID" value="KLU90248.1"/>
    <property type="molecule type" value="Genomic_DNA"/>
</dbReference>
<gene>
    <name evidence="2" type="ORF">MAPG_09212</name>
</gene>
<feature type="chain" id="PRO_5005202593" description="Secreted protein" evidence="1">
    <location>
        <begin position="21"/>
        <end position="204"/>
    </location>
</feature>
<organism evidence="2">
    <name type="scientific">Magnaporthiopsis poae (strain ATCC 64411 / 73-15)</name>
    <name type="common">Kentucky bluegrass fungus</name>
    <name type="synonym">Magnaporthe poae</name>
    <dbReference type="NCBI Taxonomy" id="644358"/>
    <lineage>
        <taxon>Eukaryota</taxon>
        <taxon>Fungi</taxon>
        <taxon>Dikarya</taxon>
        <taxon>Ascomycota</taxon>
        <taxon>Pezizomycotina</taxon>
        <taxon>Sordariomycetes</taxon>
        <taxon>Sordariomycetidae</taxon>
        <taxon>Magnaporthales</taxon>
        <taxon>Magnaporthaceae</taxon>
        <taxon>Magnaporthiopsis</taxon>
    </lineage>
</organism>
<dbReference type="AlphaFoldDB" id="A0A0H2U282"/>
<dbReference type="VEuPathDB" id="FungiDB:MAPG_09212"/>
<keyword evidence="1" id="KW-0732">Signal</keyword>
<accession>A0A0H2U282</accession>
<evidence type="ECO:0000313" key="2">
    <source>
        <dbReference type="EMBL" id="KLU90248.1"/>
    </source>
</evidence>